<organism evidence="1 2">
    <name type="scientific">Novipirellula caenicola</name>
    <dbReference type="NCBI Taxonomy" id="1536901"/>
    <lineage>
        <taxon>Bacteria</taxon>
        <taxon>Pseudomonadati</taxon>
        <taxon>Planctomycetota</taxon>
        <taxon>Planctomycetia</taxon>
        <taxon>Pirellulales</taxon>
        <taxon>Pirellulaceae</taxon>
        <taxon>Novipirellula</taxon>
    </lineage>
</organism>
<accession>A0ABP9VTS7</accession>
<keyword evidence="2" id="KW-1185">Reference proteome</keyword>
<dbReference type="EMBL" id="BAABRO010000006">
    <property type="protein sequence ID" value="GAA5507695.1"/>
    <property type="molecule type" value="Genomic_DNA"/>
</dbReference>
<gene>
    <name evidence="1" type="ORF">Rcae01_03152</name>
</gene>
<reference evidence="1 2" key="1">
    <citation type="submission" date="2024-02" db="EMBL/GenBank/DDBJ databases">
        <title>Rhodopirellula caenicola NBRC 110016.</title>
        <authorList>
            <person name="Ichikawa N."/>
            <person name="Katano-Makiyama Y."/>
            <person name="Hidaka K."/>
        </authorList>
    </citation>
    <scope>NUCLEOTIDE SEQUENCE [LARGE SCALE GENOMIC DNA]</scope>
    <source>
        <strain evidence="1 2">NBRC 110016</strain>
    </source>
</reference>
<evidence type="ECO:0000313" key="2">
    <source>
        <dbReference type="Proteomes" id="UP001416858"/>
    </source>
</evidence>
<protein>
    <submittedName>
        <fullName evidence="1">Uncharacterized protein</fullName>
    </submittedName>
</protein>
<dbReference type="RefSeq" id="WP_345684542.1">
    <property type="nucleotide sequence ID" value="NZ_BAABRO010000006.1"/>
</dbReference>
<dbReference type="Proteomes" id="UP001416858">
    <property type="component" value="Unassembled WGS sequence"/>
</dbReference>
<evidence type="ECO:0000313" key="1">
    <source>
        <dbReference type="EMBL" id="GAA5507695.1"/>
    </source>
</evidence>
<proteinExistence type="predicted"/>
<comment type="caution">
    <text evidence="1">The sequence shown here is derived from an EMBL/GenBank/DDBJ whole genome shotgun (WGS) entry which is preliminary data.</text>
</comment>
<sequence>MTRVDLLSLSTDDLASLTNRGTVKRAQRELDDGDWRYEIDQPTDDAAVHDLIVTWSDGTVCRFVAGQTIHEAQCSSGSIGISRHVVRSVLAYQRHMANETAANQGEDDENCGDALAVHENIGTAEATTAWDPGQIPDEELIHHFRKATITRARKVFDDGVLVELTRGEKPTARFLHESCTVRFPVPGDARYARADCSATMLPQWTAMAVWAFRELDPQRNAGLIALGQNELPVPHDALDRLDELMIELCSDGISGCSATWPQRLSRLEKQLRTCGLVWPAELVLQLIHQHERYIQKDARFSPVETVRLLGELIARSRSIRSQNGSVPQPLVRGNKSDRRTDIKAGRLVGLGLGVRPGRSQTKMLAYFQDVDTGTVVAVQRVFADPEPNAKTTAKSFSDLASHSLSRGVSLGSAAMSQLMLGSGKRTATDELILPRTSGKLTTNPQSFQWEQLQPPLAMDHFQQARERFERLPPDWLRPLRHTENLHVLKVTRITDSDFDVVHQRLTATMHDAHDETARIVFPYHHRGDAGFTQLQQMLATRGEDARFVCGHVRWVHQQLEIEPITIVFESDDRTRQAISTWIGGGDTHAQTETQAVDSSLSSPQSSIKDFLTTLNIQLSEILLTGLTQTSEQDWRALSEAAERLGFVRLNQPIRKLSEELAKRRNQLRWNPLLAARTTGQLCMFSRMLE</sequence>
<name>A0ABP9VTS7_9BACT</name>